<keyword evidence="3" id="KW-1185">Reference proteome</keyword>
<comment type="caution">
    <text evidence="2">The sequence shown here is derived from an EMBL/GenBank/DDBJ whole genome shotgun (WGS) entry which is preliminary data.</text>
</comment>
<dbReference type="Proteomes" id="UP000437065">
    <property type="component" value="Unassembled WGS sequence"/>
</dbReference>
<name>A0A6B0SRA7_9EURY</name>
<feature type="transmembrane region" description="Helical" evidence="1">
    <location>
        <begin position="130"/>
        <end position="147"/>
    </location>
</feature>
<dbReference type="AlphaFoldDB" id="A0A6B0SRA7"/>
<accession>A0A6B0SRA7</accession>
<feature type="transmembrane region" description="Helical" evidence="1">
    <location>
        <begin position="12"/>
        <end position="29"/>
    </location>
</feature>
<dbReference type="RefSeq" id="WP_159662795.1">
    <property type="nucleotide sequence ID" value="NZ_WUUS01000001.1"/>
</dbReference>
<reference evidence="2 3" key="1">
    <citation type="submission" date="2019-12" db="EMBL/GenBank/DDBJ databases">
        <title>Isolation and characterization of three novel carbon monoxide-oxidizing members of Halobacteria from salione crusts and soils.</title>
        <authorList>
            <person name="Myers M.R."/>
            <person name="King G.M."/>
        </authorList>
    </citation>
    <scope>NUCLEOTIDE SEQUENCE [LARGE SCALE GENOMIC DNA]</scope>
    <source>
        <strain evidence="2 3">WSA2</strain>
    </source>
</reference>
<proteinExistence type="predicted"/>
<feature type="transmembrane region" description="Helical" evidence="1">
    <location>
        <begin position="35"/>
        <end position="55"/>
    </location>
</feature>
<keyword evidence="1" id="KW-0812">Transmembrane</keyword>
<organism evidence="2 3">
    <name type="scientific">Halobaculum saliterrae</name>
    <dbReference type="NCBI Taxonomy" id="2073113"/>
    <lineage>
        <taxon>Archaea</taxon>
        <taxon>Methanobacteriati</taxon>
        <taxon>Methanobacteriota</taxon>
        <taxon>Stenosarchaea group</taxon>
        <taxon>Halobacteria</taxon>
        <taxon>Halobacteriales</taxon>
        <taxon>Haloferacaceae</taxon>
        <taxon>Halobaculum</taxon>
    </lineage>
</organism>
<protein>
    <submittedName>
        <fullName evidence="2">Uncharacterized protein</fullName>
    </submittedName>
</protein>
<evidence type="ECO:0000256" key="1">
    <source>
        <dbReference type="SAM" id="Phobius"/>
    </source>
</evidence>
<gene>
    <name evidence="2" type="ORF">GRX01_01755</name>
</gene>
<evidence type="ECO:0000313" key="3">
    <source>
        <dbReference type="Proteomes" id="UP000437065"/>
    </source>
</evidence>
<feature type="transmembrane region" description="Helical" evidence="1">
    <location>
        <begin position="107"/>
        <end position="124"/>
    </location>
</feature>
<sequence>MSTVDRIQQSGIGALILYLYSAGVLYLFVGDPTLYSLYALAAAPPVILVFLSSVFNDELMEFFVGKEIEEAFKAIDERTGDEEFYWDSDAETKESIDGMDERAHKHLVTILTGIGIALSLPFIVYYEFGALESAGAVGGSLIVLYLFSIRELRNLRQVVKSSVKLYD</sequence>
<dbReference type="EMBL" id="WUUS01000001">
    <property type="protein sequence ID" value="MXR40086.1"/>
    <property type="molecule type" value="Genomic_DNA"/>
</dbReference>
<keyword evidence="1" id="KW-0472">Membrane</keyword>
<evidence type="ECO:0000313" key="2">
    <source>
        <dbReference type="EMBL" id="MXR40086.1"/>
    </source>
</evidence>
<keyword evidence="1" id="KW-1133">Transmembrane helix</keyword>
<dbReference type="OrthoDB" id="350511at2157"/>